<proteinExistence type="predicted"/>
<comment type="caution">
    <text evidence="1">The sequence shown here is derived from an EMBL/GenBank/DDBJ whole genome shotgun (WGS) entry which is preliminary data.</text>
</comment>
<organism evidence="1 2">
    <name type="scientific">Prosthecobacter vanneervenii</name>
    <dbReference type="NCBI Taxonomy" id="48466"/>
    <lineage>
        <taxon>Bacteria</taxon>
        <taxon>Pseudomonadati</taxon>
        <taxon>Verrucomicrobiota</taxon>
        <taxon>Verrucomicrobiia</taxon>
        <taxon>Verrucomicrobiales</taxon>
        <taxon>Verrucomicrobiaceae</taxon>
        <taxon>Prosthecobacter</taxon>
    </lineage>
</organism>
<protein>
    <submittedName>
        <fullName evidence="1">Uncharacterized protein</fullName>
    </submittedName>
</protein>
<evidence type="ECO:0000313" key="1">
    <source>
        <dbReference type="EMBL" id="MBB5035151.1"/>
    </source>
</evidence>
<accession>A0A7W8DMS5</accession>
<gene>
    <name evidence="1" type="ORF">HNQ65_004759</name>
</gene>
<name>A0A7W8DMS5_9BACT</name>
<dbReference type="Proteomes" id="UP000590740">
    <property type="component" value="Unassembled WGS sequence"/>
</dbReference>
<dbReference type="RefSeq" id="WP_184343644.1">
    <property type="nucleotide sequence ID" value="NZ_JACHIG010000013.1"/>
</dbReference>
<dbReference type="AlphaFoldDB" id="A0A7W8DMS5"/>
<reference evidence="1 2" key="1">
    <citation type="submission" date="2020-08" db="EMBL/GenBank/DDBJ databases">
        <title>Genomic Encyclopedia of Type Strains, Phase IV (KMG-IV): sequencing the most valuable type-strain genomes for metagenomic binning, comparative biology and taxonomic classification.</title>
        <authorList>
            <person name="Goeker M."/>
        </authorList>
    </citation>
    <scope>NUCLEOTIDE SEQUENCE [LARGE SCALE GENOMIC DNA]</scope>
    <source>
        <strain evidence="1 2">DSM 12252</strain>
    </source>
</reference>
<sequence>MALTLSIRFCSNWELMLSKKMKLSTKSTAAPPKISHKRLKKSCNFGSSWRAGRENTGFCKKLVTLIARTINQTLRASHGA</sequence>
<evidence type="ECO:0000313" key="2">
    <source>
        <dbReference type="Proteomes" id="UP000590740"/>
    </source>
</evidence>
<dbReference type="EMBL" id="JACHIG010000013">
    <property type="protein sequence ID" value="MBB5035151.1"/>
    <property type="molecule type" value="Genomic_DNA"/>
</dbReference>
<keyword evidence="2" id="KW-1185">Reference proteome</keyword>